<feature type="domain" description="GP-PDE" evidence="1">
    <location>
        <begin position="54"/>
        <end position="279"/>
    </location>
</feature>
<evidence type="ECO:0000313" key="2">
    <source>
        <dbReference type="EMBL" id="MBP2234598.1"/>
    </source>
</evidence>
<evidence type="ECO:0000313" key="3">
    <source>
        <dbReference type="Proteomes" id="UP000730739"/>
    </source>
</evidence>
<protein>
    <submittedName>
        <fullName evidence="2">Glycerophosphoryl diester phosphodiesterase</fullName>
    </submittedName>
</protein>
<keyword evidence="3" id="KW-1185">Reference proteome</keyword>
<dbReference type="SUPFAM" id="SSF51695">
    <property type="entry name" value="PLC-like phosphodiesterases"/>
    <property type="match status" value="1"/>
</dbReference>
<gene>
    <name evidence="2" type="ORF">J2Z31_001088</name>
</gene>
<dbReference type="Pfam" id="PF03009">
    <property type="entry name" value="GDPD"/>
    <property type="match status" value="1"/>
</dbReference>
<dbReference type="Proteomes" id="UP000730739">
    <property type="component" value="Unassembled WGS sequence"/>
</dbReference>
<proteinExistence type="predicted"/>
<sequence>MAASEASKQTSTPVAIEGPFGPVRLKWHKLRTHLSEAPFKLSNLALGWQLGASLEVDILATADNRFAVLHDPTLGPSTTGRGRVPLMPLASMRGHFHRGADGAPDLDAPVLSLAELMAPLRTLPRAPSANLQLDLKLLEGHTLPDSAIADAAAAVAGLEDAIVVGSHYLDDARRLVAAIPQARLGYDPMLAVSRQPALREPERLLRHIERRKTGVSLAYLRFDAIVAAENQGFPLVARLLDLGIETDAWTVNPGADIDDAILRTLLKAKVRQITTDAPSEIARRMRLC</sequence>
<dbReference type="InterPro" id="IPR017946">
    <property type="entry name" value="PLC-like_Pdiesterase_TIM-brl"/>
</dbReference>
<evidence type="ECO:0000259" key="1">
    <source>
        <dbReference type="Pfam" id="PF03009"/>
    </source>
</evidence>
<accession>A0ABS4QVD1</accession>
<organism evidence="2 3">
    <name type="scientific">Sinorhizobium kostiense</name>
    <dbReference type="NCBI Taxonomy" id="76747"/>
    <lineage>
        <taxon>Bacteria</taxon>
        <taxon>Pseudomonadati</taxon>
        <taxon>Pseudomonadota</taxon>
        <taxon>Alphaproteobacteria</taxon>
        <taxon>Hyphomicrobiales</taxon>
        <taxon>Rhizobiaceae</taxon>
        <taxon>Sinorhizobium/Ensifer group</taxon>
        <taxon>Sinorhizobium</taxon>
    </lineage>
</organism>
<reference evidence="2 3" key="1">
    <citation type="submission" date="2021-03" db="EMBL/GenBank/DDBJ databases">
        <title>Genomic Encyclopedia of Type Strains, Phase IV (KMG-IV): sequencing the most valuable type-strain genomes for metagenomic binning, comparative biology and taxonomic classification.</title>
        <authorList>
            <person name="Goeker M."/>
        </authorList>
    </citation>
    <scope>NUCLEOTIDE SEQUENCE [LARGE SCALE GENOMIC DNA]</scope>
    <source>
        <strain evidence="2 3">DSM 13372</strain>
    </source>
</reference>
<comment type="caution">
    <text evidence="2">The sequence shown here is derived from an EMBL/GenBank/DDBJ whole genome shotgun (WGS) entry which is preliminary data.</text>
</comment>
<dbReference type="EMBL" id="JAGILA010000001">
    <property type="protein sequence ID" value="MBP2234598.1"/>
    <property type="molecule type" value="Genomic_DNA"/>
</dbReference>
<name>A0ABS4QVD1_9HYPH</name>
<dbReference type="InterPro" id="IPR030395">
    <property type="entry name" value="GP_PDE_dom"/>
</dbReference>
<dbReference type="Gene3D" id="3.20.20.190">
    <property type="entry name" value="Phosphatidylinositol (PI) phosphodiesterase"/>
    <property type="match status" value="1"/>
</dbReference>